<reference evidence="2" key="1">
    <citation type="submission" date="2023-03" db="EMBL/GenBank/DDBJ databases">
        <authorList>
            <person name="Shen W."/>
            <person name="Cai J."/>
        </authorList>
    </citation>
    <scope>NUCLEOTIDE SEQUENCE</scope>
    <source>
        <strain evidence="1">B646-2</strain>
        <strain evidence="2">Y15</strain>
    </source>
</reference>
<dbReference type="InterPro" id="IPR021321">
    <property type="entry name" value="DUF2922"/>
</dbReference>
<dbReference type="EMBL" id="JARPXM010000006">
    <property type="protein sequence ID" value="MDT2538004.1"/>
    <property type="molecule type" value="Genomic_DNA"/>
</dbReference>
<dbReference type="Proteomes" id="UP001254770">
    <property type="component" value="Unassembled WGS sequence"/>
</dbReference>
<accession>A0AAP5NDW2</accession>
<organism evidence="2 3">
    <name type="scientific">Enterococcus raffinosus</name>
    <dbReference type="NCBI Taxonomy" id="71452"/>
    <lineage>
        <taxon>Bacteria</taxon>
        <taxon>Bacillati</taxon>
        <taxon>Bacillota</taxon>
        <taxon>Bacilli</taxon>
        <taxon>Lactobacillales</taxon>
        <taxon>Enterococcaceae</taxon>
        <taxon>Enterococcus</taxon>
    </lineage>
</organism>
<evidence type="ECO:0000313" key="3">
    <source>
        <dbReference type="Proteomes" id="UP001254770"/>
    </source>
</evidence>
<dbReference type="Pfam" id="PF11148">
    <property type="entry name" value="DUF2922"/>
    <property type="match status" value="1"/>
</dbReference>
<dbReference type="Proteomes" id="UP001249240">
    <property type="component" value="Unassembled WGS sequence"/>
</dbReference>
<proteinExistence type="predicted"/>
<dbReference type="RefSeq" id="WP_010745183.1">
    <property type="nucleotide sequence ID" value="NZ_BAAAXM010000043.1"/>
</dbReference>
<dbReference type="GeneID" id="67041253"/>
<sequence>MKKLVSVYKTSGGRSQTWSYQNPGEGKAPEDIQAILEKMTLLNLFEKDGEKLYNQVVGAKYIETVETVIF</sequence>
<dbReference type="AlphaFoldDB" id="A0AAP5NDW2"/>
<gene>
    <name evidence="2" type="ORF">P7D69_11110</name>
    <name evidence="1" type="ORF">P7D78_07700</name>
</gene>
<evidence type="ECO:0000313" key="2">
    <source>
        <dbReference type="EMBL" id="MDT2544889.1"/>
    </source>
</evidence>
<protein>
    <submittedName>
        <fullName evidence="2">DUF2922 domain-containing protein</fullName>
    </submittedName>
</protein>
<comment type="caution">
    <text evidence="2">The sequence shown here is derived from an EMBL/GenBank/DDBJ whole genome shotgun (WGS) entry which is preliminary data.</text>
</comment>
<name>A0AAP5NDW2_9ENTE</name>
<dbReference type="EMBL" id="JARPXL010000010">
    <property type="protein sequence ID" value="MDT2544889.1"/>
    <property type="molecule type" value="Genomic_DNA"/>
</dbReference>
<evidence type="ECO:0000313" key="1">
    <source>
        <dbReference type="EMBL" id="MDT2538004.1"/>
    </source>
</evidence>